<dbReference type="GO" id="GO:0016779">
    <property type="term" value="F:nucleotidyltransferase activity"/>
    <property type="evidence" value="ECO:0007669"/>
    <property type="project" value="UniProtKB-KW"/>
</dbReference>
<evidence type="ECO:0000313" key="5">
    <source>
        <dbReference type="EMBL" id="CAB4370853.1"/>
    </source>
</evidence>
<name>A0A6J7JH85_9ZZZZ</name>
<evidence type="ECO:0000256" key="2">
    <source>
        <dbReference type="ARBA" id="ARBA00022695"/>
    </source>
</evidence>
<dbReference type="InterPro" id="IPR050065">
    <property type="entry name" value="GlmU-like"/>
</dbReference>
<reference evidence="8" key="1">
    <citation type="submission" date="2020-05" db="EMBL/GenBank/DDBJ databases">
        <authorList>
            <person name="Chiriac C."/>
            <person name="Salcher M."/>
            <person name="Ghai R."/>
            <person name="Kavagutti S V."/>
        </authorList>
    </citation>
    <scope>NUCLEOTIDE SEQUENCE</scope>
</reference>
<dbReference type="Gene3D" id="3.90.550.10">
    <property type="entry name" value="Spore Coat Polysaccharide Biosynthesis Protein SpsA, Chain A"/>
    <property type="match status" value="1"/>
</dbReference>
<dbReference type="EMBL" id="CAEZTY010000008">
    <property type="protein sequence ID" value="CAB4578537.1"/>
    <property type="molecule type" value="Genomic_DNA"/>
</dbReference>
<keyword evidence="1" id="KW-0808">Transferase</keyword>
<evidence type="ECO:0000313" key="8">
    <source>
        <dbReference type="EMBL" id="CAB4942790.1"/>
    </source>
</evidence>
<dbReference type="InterPro" id="IPR029044">
    <property type="entry name" value="Nucleotide-diphossugar_trans"/>
</dbReference>
<dbReference type="PANTHER" id="PTHR43584">
    <property type="entry name" value="NUCLEOTIDYL TRANSFERASE"/>
    <property type="match status" value="1"/>
</dbReference>
<evidence type="ECO:0000259" key="3">
    <source>
        <dbReference type="Pfam" id="PF00483"/>
    </source>
</evidence>
<sequence length="282" mass="29533">MEPIAAPALSMSRSDLVGVVLAAGAGSRLDPLTQLLPKALCPVGNRALVDLALDRLEPTVGSLAVNAHHHGEQLQSHLRDQWAGAVTVSLESDQPLGTAGGIGQLRPWIDGRSVVVVNADGWTPTPLDALLEGWDGQTVRVMVNGGSTFSPSSKIVASTLPWRIVERLDDQPTGLYEVVWRDAFANGELEVVSHDGVFIDCGMPLDYLRANLEAVALAGDSLVAEGAQIDVSAKVASSVIGTGARVFGDVEASVVWPGQVVESGERLIRSIRAGTSVTVGPL</sequence>
<dbReference type="Pfam" id="PF00483">
    <property type="entry name" value="NTP_transferase"/>
    <property type="match status" value="1"/>
</dbReference>
<accession>A0A6J7JH85</accession>
<dbReference type="EMBL" id="CAESAL010000002">
    <property type="protein sequence ID" value="CAB4330055.1"/>
    <property type="molecule type" value="Genomic_DNA"/>
</dbReference>
<dbReference type="AlphaFoldDB" id="A0A6J7JH85"/>
<protein>
    <submittedName>
        <fullName evidence="8">Unannotated protein</fullName>
    </submittedName>
</protein>
<evidence type="ECO:0000313" key="4">
    <source>
        <dbReference type="EMBL" id="CAB4330055.1"/>
    </source>
</evidence>
<dbReference type="SUPFAM" id="SSF53448">
    <property type="entry name" value="Nucleotide-diphospho-sugar transferases"/>
    <property type="match status" value="1"/>
</dbReference>
<evidence type="ECO:0000256" key="1">
    <source>
        <dbReference type="ARBA" id="ARBA00022679"/>
    </source>
</evidence>
<evidence type="ECO:0000313" key="7">
    <source>
        <dbReference type="EMBL" id="CAB4796645.1"/>
    </source>
</evidence>
<evidence type="ECO:0000313" key="6">
    <source>
        <dbReference type="EMBL" id="CAB4578537.1"/>
    </source>
</evidence>
<dbReference type="PANTHER" id="PTHR43584:SF8">
    <property type="entry name" value="N-ACETYLMURAMATE ALPHA-1-PHOSPHATE URIDYLYLTRANSFERASE"/>
    <property type="match status" value="1"/>
</dbReference>
<organism evidence="8">
    <name type="scientific">freshwater metagenome</name>
    <dbReference type="NCBI Taxonomy" id="449393"/>
    <lineage>
        <taxon>unclassified sequences</taxon>
        <taxon>metagenomes</taxon>
        <taxon>ecological metagenomes</taxon>
    </lineage>
</organism>
<feature type="domain" description="Nucleotidyl transferase" evidence="3">
    <location>
        <begin position="18"/>
        <end position="132"/>
    </location>
</feature>
<dbReference type="InterPro" id="IPR005835">
    <property type="entry name" value="NTP_transferase_dom"/>
</dbReference>
<dbReference type="EMBL" id="CAFAAM010000030">
    <property type="protein sequence ID" value="CAB4796645.1"/>
    <property type="molecule type" value="Genomic_DNA"/>
</dbReference>
<dbReference type="EMBL" id="CAFBNJ010000010">
    <property type="protein sequence ID" value="CAB4942790.1"/>
    <property type="molecule type" value="Genomic_DNA"/>
</dbReference>
<dbReference type="EMBL" id="CAEUNJ010000014">
    <property type="protein sequence ID" value="CAB4370853.1"/>
    <property type="molecule type" value="Genomic_DNA"/>
</dbReference>
<proteinExistence type="predicted"/>
<evidence type="ECO:0000313" key="9">
    <source>
        <dbReference type="EMBL" id="CAB4993345.1"/>
    </source>
</evidence>
<gene>
    <name evidence="6" type="ORF">UFOPK1762_00382</name>
    <name evidence="7" type="ORF">UFOPK3010_00346</name>
    <name evidence="4" type="ORF">UFOPK3331_00090</name>
    <name evidence="8" type="ORF">UFOPK3785_00313</name>
    <name evidence="9" type="ORF">UFOPK3927_01431</name>
    <name evidence="5" type="ORF">UFOPK4201_00461</name>
</gene>
<dbReference type="EMBL" id="CAFBOK010000187">
    <property type="protein sequence ID" value="CAB4993345.1"/>
    <property type="molecule type" value="Genomic_DNA"/>
</dbReference>
<keyword evidence="2" id="KW-0548">Nucleotidyltransferase</keyword>